<evidence type="ECO:0000313" key="9">
    <source>
        <dbReference type="Proteomes" id="UP000703893"/>
    </source>
</evidence>
<feature type="transmembrane region" description="Helical" evidence="6">
    <location>
        <begin position="27"/>
        <end position="48"/>
    </location>
</feature>
<reference evidence="8 9" key="1">
    <citation type="submission" date="2019-03" db="EMBL/GenBank/DDBJ databases">
        <title>Lake Tanganyika Metagenome-Assembled Genomes (MAGs).</title>
        <authorList>
            <person name="Tran P."/>
        </authorList>
    </citation>
    <scope>NUCLEOTIDE SEQUENCE [LARGE SCALE GENOMIC DNA]</scope>
    <source>
        <strain evidence="8">K_DeepCast_65m_m2_236</strain>
    </source>
</reference>
<feature type="transmembrane region" description="Helical" evidence="6">
    <location>
        <begin position="281"/>
        <end position="302"/>
    </location>
</feature>
<feature type="transmembrane region" description="Helical" evidence="6">
    <location>
        <begin position="92"/>
        <end position="110"/>
    </location>
</feature>
<feature type="transmembrane region" description="Helical" evidence="6">
    <location>
        <begin position="254"/>
        <end position="269"/>
    </location>
</feature>
<dbReference type="InterPro" id="IPR002541">
    <property type="entry name" value="Cyt_c_assembly"/>
</dbReference>
<name>A0A938BNQ8_9BACT</name>
<evidence type="ECO:0000256" key="2">
    <source>
        <dbReference type="ARBA" id="ARBA00022692"/>
    </source>
</evidence>
<dbReference type="Proteomes" id="UP000703893">
    <property type="component" value="Unassembled WGS sequence"/>
</dbReference>
<dbReference type="InterPro" id="IPR045062">
    <property type="entry name" value="Cyt_c_biogenesis_CcsA/CcmC"/>
</dbReference>
<organism evidence="8 9">
    <name type="scientific">Candidatus Tanganyikabacteria bacterium</name>
    <dbReference type="NCBI Taxonomy" id="2961651"/>
    <lineage>
        <taxon>Bacteria</taxon>
        <taxon>Bacillati</taxon>
        <taxon>Candidatus Sericytochromatia</taxon>
        <taxon>Candidatus Tanganyikabacteria</taxon>
    </lineage>
</organism>
<feature type="transmembrane region" description="Helical" evidence="6">
    <location>
        <begin position="60"/>
        <end position="80"/>
    </location>
</feature>
<dbReference type="InterPro" id="IPR017562">
    <property type="entry name" value="Cyt_c_biogenesis_CcsA"/>
</dbReference>
<comment type="subcellular location">
    <subcellularLocation>
        <location evidence="1">Membrane</location>
        <topology evidence="1">Multi-pass membrane protein</topology>
    </subcellularLocation>
</comment>
<dbReference type="Pfam" id="PF01578">
    <property type="entry name" value="Cytochrom_C_asm"/>
    <property type="match status" value="1"/>
</dbReference>
<accession>A0A938BNQ8</accession>
<dbReference type="AlphaFoldDB" id="A0A938BNQ8"/>
<evidence type="ECO:0000256" key="6">
    <source>
        <dbReference type="SAM" id="Phobius"/>
    </source>
</evidence>
<protein>
    <submittedName>
        <fullName evidence="8">C-type cytochrome biogenesis protein CcsB</fullName>
    </submittedName>
</protein>
<dbReference type="NCBIfam" id="TIGR03144">
    <property type="entry name" value="cytochr_II_ccsB"/>
    <property type="match status" value="1"/>
</dbReference>
<keyword evidence="2 6" id="KW-0812">Transmembrane</keyword>
<comment type="caution">
    <text evidence="8">The sequence shown here is derived from an EMBL/GenBank/DDBJ whole genome shotgun (WGS) entry which is preliminary data.</text>
</comment>
<feature type="transmembrane region" description="Helical" evidence="6">
    <location>
        <begin position="216"/>
        <end position="239"/>
    </location>
</feature>
<evidence type="ECO:0000313" key="8">
    <source>
        <dbReference type="EMBL" id="MBM3275405.1"/>
    </source>
</evidence>
<keyword evidence="4 6" id="KW-1133">Transmembrane helix</keyword>
<keyword evidence="5 6" id="KW-0472">Membrane</keyword>
<dbReference type="PANTHER" id="PTHR30071">
    <property type="entry name" value="HEME EXPORTER PROTEIN C"/>
    <property type="match status" value="1"/>
</dbReference>
<evidence type="ECO:0000256" key="4">
    <source>
        <dbReference type="ARBA" id="ARBA00022989"/>
    </source>
</evidence>
<sequence length="312" mass="34924">MGEYSSLDHAATVTHANDWLVRLDQNFVNATMALAALSTLVFLAHMVLKKDILRKVGNGTMAVAGVACLGALVTRYMYMIKIDPYFWPLSNLFESIMFMVFAIFVLYLVIERMFRPVAFGLVSAGLVTVIMALASLLPARLRDAAPLVPSLQSYWIKIHVTLMLVSYSAFFLSFVAATIYLFFHYRDQWFSPKAVGAAAAITAKAPITTIELLDELIYRLILLGFPILALGIITGGLWANHAWGTYWSWDPKETWALITWLFYAAYLHVRVSREWRGAKAAWFAVVGFASVLVTYIGVNYLAQGLHTYGKLL</sequence>
<evidence type="ECO:0000259" key="7">
    <source>
        <dbReference type="Pfam" id="PF01578"/>
    </source>
</evidence>
<dbReference type="EMBL" id="VGJX01000561">
    <property type="protein sequence ID" value="MBM3275405.1"/>
    <property type="molecule type" value="Genomic_DNA"/>
</dbReference>
<feature type="domain" description="Cytochrome c assembly protein" evidence="7">
    <location>
        <begin position="89"/>
        <end position="306"/>
    </location>
</feature>
<dbReference type="GO" id="GO:0005886">
    <property type="term" value="C:plasma membrane"/>
    <property type="evidence" value="ECO:0007669"/>
    <property type="project" value="TreeGrafter"/>
</dbReference>
<dbReference type="PANTHER" id="PTHR30071:SF1">
    <property type="entry name" value="CYTOCHROME B_B6 PROTEIN-RELATED"/>
    <property type="match status" value="1"/>
</dbReference>
<feature type="transmembrane region" description="Helical" evidence="6">
    <location>
        <begin position="158"/>
        <end position="183"/>
    </location>
</feature>
<evidence type="ECO:0000256" key="1">
    <source>
        <dbReference type="ARBA" id="ARBA00004141"/>
    </source>
</evidence>
<proteinExistence type="predicted"/>
<dbReference type="GO" id="GO:0017004">
    <property type="term" value="P:cytochrome complex assembly"/>
    <property type="evidence" value="ECO:0007669"/>
    <property type="project" value="UniProtKB-KW"/>
</dbReference>
<evidence type="ECO:0000256" key="5">
    <source>
        <dbReference type="ARBA" id="ARBA00023136"/>
    </source>
</evidence>
<evidence type="ECO:0000256" key="3">
    <source>
        <dbReference type="ARBA" id="ARBA00022748"/>
    </source>
</evidence>
<feature type="transmembrane region" description="Helical" evidence="6">
    <location>
        <begin position="117"/>
        <end position="138"/>
    </location>
</feature>
<keyword evidence="3" id="KW-0201">Cytochrome c-type biogenesis</keyword>
<dbReference type="GO" id="GO:0020037">
    <property type="term" value="F:heme binding"/>
    <property type="evidence" value="ECO:0007669"/>
    <property type="project" value="InterPro"/>
</dbReference>
<gene>
    <name evidence="8" type="primary">ccsB</name>
    <name evidence="8" type="ORF">FJZ00_09640</name>
</gene>